<protein>
    <submittedName>
        <fullName evidence="7">Putative membrane protein</fullName>
    </submittedName>
</protein>
<dbReference type="AlphaFoldDB" id="A0A1C5A6X2"/>
<accession>A0A1C5A6X2</accession>
<name>A0A1C5A6X2_MICEC</name>
<comment type="subcellular location">
    <subcellularLocation>
        <location evidence="1">Cell membrane</location>
        <topology evidence="1">Multi-pass membrane protein</topology>
    </subcellularLocation>
</comment>
<dbReference type="Proteomes" id="UP000198253">
    <property type="component" value="Chromosome I"/>
</dbReference>
<feature type="transmembrane region" description="Helical" evidence="6">
    <location>
        <begin position="152"/>
        <end position="172"/>
    </location>
</feature>
<dbReference type="InterPro" id="IPR019108">
    <property type="entry name" value="Caa3_assmbl_CtaG-rel"/>
</dbReference>
<evidence type="ECO:0000313" key="8">
    <source>
        <dbReference type="Proteomes" id="UP000198253"/>
    </source>
</evidence>
<dbReference type="RefSeq" id="WP_231931529.1">
    <property type="nucleotide sequence ID" value="NZ_LT607413.1"/>
</dbReference>
<dbReference type="GO" id="GO:0005886">
    <property type="term" value="C:plasma membrane"/>
    <property type="evidence" value="ECO:0007669"/>
    <property type="project" value="UniProtKB-SubCell"/>
</dbReference>
<gene>
    <name evidence="7" type="ORF">GA0070618_6429</name>
</gene>
<feature type="transmembrane region" description="Helical" evidence="6">
    <location>
        <begin position="47"/>
        <end position="68"/>
    </location>
</feature>
<dbReference type="Pfam" id="PF09678">
    <property type="entry name" value="Caa3_CtaG"/>
    <property type="match status" value="1"/>
</dbReference>
<organism evidence="7 8">
    <name type="scientific">Micromonospora echinospora</name>
    <name type="common">Micromonospora purpurea</name>
    <dbReference type="NCBI Taxonomy" id="1877"/>
    <lineage>
        <taxon>Bacteria</taxon>
        <taxon>Bacillati</taxon>
        <taxon>Actinomycetota</taxon>
        <taxon>Actinomycetes</taxon>
        <taxon>Micromonosporales</taxon>
        <taxon>Micromonosporaceae</taxon>
        <taxon>Micromonospora</taxon>
    </lineage>
</organism>
<keyword evidence="2" id="KW-1003">Cell membrane</keyword>
<keyword evidence="5 6" id="KW-0472">Membrane</keyword>
<keyword evidence="8" id="KW-1185">Reference proteome</keyword>
<evidence type="ECO:0000256" key="5">
    <source>
        <dbReference type="ARBA" id="ARBA00023136"/>
    </source>
</evidence>
<evidence type="ECO:0000256" key="3">
    <source>
        <dbReference type="ARBA" id="ARBA00022692"/>
    </source>
</evidence>
<evidence type="ECO:0000313" key="7">
    <source>
        <dbReference type="EMBL" id="SCF40919.1"/>
    </source>
</evidence>
<evidence type="ECO:0000256" key="4">
    <source>
        <dbReference type="ARBA" id="ARBA00022989"/>
    </source>
</evidence>
<keyword evidence="4 6" id="KW-1133">Transmembrane helix</keyword>
<feature type="transmembrane region" description="Helical" evidence="6">
    <location>
        <begin position="74"/>
        <end position="99"/>
    </location>
</feature>
<dbReference type="InParanoid" id="A0A1C5A6X2"/>
<evidence type="ECO:0000256" key="6">
    <source>
        <dbReference type="SAM" id="Phobius"/>
    </source>
</evidence>
<sequence length="270" mass="28498">MNVLAHGGGHAAPPGVDPALVVPLLLAGVYLAGVIRQRRADRPWSPWRSAAFGIGALLLGVGLAVPAYDLVGHMWQHLLLGMLAPLGLVLGAPGTLALRTLDRSAGRAVIRWLGHPVARVVAHPVTGLLLTVGGLWVLYLTPLYRASLDQPAVHHLFQVHFLLSGYLFTWSIAGPDPGPHRPRVPVRLVVVGVAVAGHAALAQLLYAGLLVDVPATVGELRAGATIMYYGGDLAEILLALALLVTWRPEARPARQPRRAVVSGRAASAPR</sequence>
<feature type="transmembrane region" description="Helical" evidence="6">
    <location>
        <begin position="18"/>
        <end position="35"/>
    </location>
</feature>
<feature type="transmembrane region" description="Helical" evidence="6">
    <location>
        <begin position="120"/>
        <end position="140"/>
    </location>
</feature>
<proteinExistence type="predicted"/>
<evidence type="ECO:0000256" key="1">
    <source>
        <dbReference type="ARBA" id="ARBA00004651"/>
    </source>
</evidence>
<reference evidence="8" key="1">
    <citation type="submission" date="2016-06" db="EMBL/GenBank/DDBJ databases">
        <authorList>
            <person name="Varghese N."/>
            <person name="Submissions Spin"/>
        </authorList>
    </citation>
    <scope>NUCLEOTIDE SEQUENCE [LARGE SCALE GENOMIC DNA]</scope>
    <source>
        <strain evidence="8">DSM 43816</strain>
    </source>
</reference>
<evidence type="ECO:0000256" key="2">
    <source>
        <dbReference type="ARBA" id="ARBA00022475"/>
    </source>
</evidence>
<feature type="transmembrane region" description="Helical" evidence="6">
    <location>
        <begin position="226"/>
        <end position="246"/>
    </location>
</feature>
<keyword evidence="3 6" id="KW-0812">Transmembrane</keyword>
<dbReference type="EMBL" id="LT607413">
    <property type="protein sequence ID" value="SCF40919.1"/>
    <property type="molecule type" value="Genomic_DNA"/>
</dbReference>
<feature type="transmembrane region" description="Helical" evidence="6">
    <location>
        <begin position="184"/>
        <end position="206"/>
    </location>
</feature>